<comment type="caution">
    <text evidence="2">The sequence shown here is derived from an EMBL/GenBank/DDBJ whole genome shotgun (WGS) entry which is preliminary data.</text>
</comment>
<feature type="transmembrane region" description="Helical" evidence="1">
    <location>
        <begin position="30"/>
        <end position="47"/>
    </location>
</feature>
<protein>
    <submittedName>
        <fullName evidence="2">Uncharacterized protein</fullName>
    </submittedName>
</protein>
<keyword evidence="3" id="KW-1185">Reference proteome</keyword>
<proteinExistence type="predicted"/>
<organism evidence="2 3">
    <name type="scientific">Pelagihabitans pacificus</name>
    <dbReference type="NCBI Taxonomy" id="2696054"/>
    <lineage>
        <taxon>Bacteria</taxon>
        <taxon>Pseudomonadati</taxon>
        <taxon>Bacteroidota</taxon>
        <taxon>Flavobacteriia</taxon>
        <taxon>Flavobacteriales</taxon>
        <taxon>Flavobacteriaceae</taxon>
        <taxon>Pelagihabitans</taxon>
    </lineage>
</organism>
<sequence>MDRFLIHYGIHFIVPLAIAFLLFKEHKVKVLLILWTGILIDIDHLLATPIFDPNRCSVGFHPLHTYWAMTVYLFLFLMRKTRIIGLALILHIIADSVDCSLLFLQSK</sequence>
<dbReference type="Proteomes" id="UP000707206">
    <property type="component" value="Unassembled WGS sequence"/>
</dbReference>
<name>A0A967AWD3_9FLAO</name>
<dbReference type="AlphaFoldDB" id="A0A967AWD3"/>
<feature type="transmembrane region" description="Helical" evidence="1">
    <location>
        <begin position="6"/>
        <end position="23"/>
    </location>
</feature>
<dbReference type="InterPro" id="IPR046125">
    <property type="entry name" value="DUF6122"/>
</dbReference>
<dbReference type="EMBL" id="VIKU02000006">
    <property type="protein sequence ID" value="NHF61147.1"/>
    <property type="molecule type" value="Genomic_DNA"/>
</dbReference>
<keyword evidence="1" id="KW-0812">Transmembrane</keyword>
<dbReference type="RefSeq" id="WP_152575647.1">
    <property type="nucleotide sequence ID" value="NZ_VIKU02000006.1"/>
</dbReference>
<reference evidence="2" key="2">
    <citation type="submission" date="2020-03" db="EMBL/GenBank/DDBJ databases">
        <title>Flavobacteriaceae bacterium strain TP-CH-4, a member of the family Flavobacteriaceae isolated from a deep-sea seamount.</title>
        <authorList>
            <person name="Zhang D.-C."/>
        </authorList>
    </citation>
    <scope>NUCLEOTIDE SEQUENCE</scope>
    <source>
        <strain evidence="2">TP-CH-4</strain>
    </source>
</reference>
<evidence type="ECO:0000313" key="3">
    <source>
        <dbReference type="Proteomes" id="UP000707206"/>
    </source>
</evidence>
<accession>A0A967AWD3</accession>
<keyword evidence="1" id="KW-1133">Transmembrane helix</keyword>
<gene>
    <name evidence="2" type="ORF">FK220_017475</name>
</gene>
<dbReference type="Pfam" id="PF19617">
    <property type="entry name" value="DUF6122"/>
    <property type="match status" value="1"/>
</dbReference>
<reference evidence="2" key="1">
    <citation type="submission" date="2019-07" db="EMBL/GenBank/DDBJ databases">
        <authorList>
            <person name="De-Chao Zhang Q."/>
        </authorList>
    </citation>
    <scope>NUCLEOTIDE SEQUENCE</scope>
    <source>
        <strain evidence="2">TP-CH-4</strain>
    </source>
</reference>
<feature type="transmembrane region" description="Helical" evidence="1">
    <location>
        <begin position="84"/>
        <end position="104"/>
    </location>
</feature>
<evidence type="ECO:0000256" key="1">
    <source>
        <dbReference type="SAM" id="Phobius"/>
    </source>
</evidence>
<feature type="transmembrane region" description="Helical" evidence="1">
    <location>
        <begin position="59"/>
        <end position="77"/>
    </location>
</feature>
<keyword evidence="1" id="KW-0472">Membrane</keyword>
<evidence type="ECO:0000313" key="2">
    <source>
        <dbReference type="EMBL" id="NHF61147.1"/>
    </source>
</evidence>